<comment type="caution">
    <text evidence="4">The sequence shown here is derived from an EMBL/GenBank/DDBJ whole genome shotgun (WGS) entry which is preliminary data.</text>
</comment>
<dbReference type="EMBL" id="QGNW01000178">
    <property type="protein sequence ID" value="RVW87945.1"/>
    <property type="molecule type" value="Genomic_DNA"/>
</dbReference>
<dbReference type="SUPFAM" id="SSF52540">
    <property type="entry name" value="P-loop containing nucleoside triphosphate hydrolases"/>
    <property type="match status" value="1"/>
</dbReference>
<reference evidence="4 5" key="1">
    <citation type="journal article" date="2018" name="PLoS Genet.">
        <title>Population sequencing reveals clonal diversity and ancestral inbreeding in the grapevine cultivar Chardonnay.</title>
        <authorList>
            <person name="Roach M.J."/>
            <person name="Johnson D.L."/>
            <person name="Bohlmann J."/>
            <person name="van Vuuren H.J."/>
            <person name="Jones S.J."/>
            <person name="Pretorius I.S."/>
            <person name="Schmidt S.A."/>
            <person name="Borneman A.R."/>
        </authorList>
    </citation>
    <scope>NUCLEOTIDE SEQUENCE [LARGE SCALE GENOMIC DNA]</scope>
    <source>
        <strain evidence="5">cv. Chardonnay</strain>
        <strain evidence="4">I10V1</strain>
        <tissue evidence="4">Leaf</tissue>
    </source>
</reference>
<gene>
    <name evidence="4" type="primary">VvCHDp001028_9</name>
    <name evidence="3" type="synonym">VvCHDh000595_3</name>
    <name evidence="4" type="ORF">CK203_033963</name>
    <name evidence="3" type="ORF">CK203_084384</name>
</gene>
<protein>
    <submittedName>
        <fullName evidence="4">Putative disease resistance protein</fullName>
    </submittedName>
</protein>
<dbReference type="GO" id="GO:0043531">
    <property type="term" value="F:ADP binding"/>
    <property type="evidence" value="ECO:0007669"/>
    <property type="project" value="InterPro"/>
</dbReference>
<evidence type="ECO:0000313" key="3">
    <source>
        <dbReference type="EMBL" id="RVW34117.1"/>
    </source>
</evidence>
<evidence type="ECO:0000313" key="5">
    <source>
        <dbReference type="Proteomes" id="UP000288805"/>
    </source>
</evidence>
<feature type="domain" description="NB-ARC" evidence="2">
    <location>
        <begin position="94"/>
        <end position="141"/>
    </location>
</feature>
<dbReference type="AlphaFoldDB" id="A0A438HU25"/>
<proteinExistence type="predicted"/>
<dbReference type="EMBL" id="QGNW01001657">
    <property type="protein sequence ID" value="RVW34117.1"/>
    <property type="molecule type" value="Genomic_DNA"/>
</dbReference>
<name>A0A438HU25_VITVI</name>
<dbReference type="InterPro" id="IPR002182">
    <property type="entry name" value="NB-ARC"/>
</dbReference>
<feature type="coiled-coil region" evidence="1">
    <location>
        <begin position="1"/>
        <end position="28"/>
    </location>
</feature>
<accession>A0A438HU25</accession>
<keyword evidence="1" id="KW-0175">Coiled coil</keyword>
<sequence>MVDLNNLYEDVKERVERAEQQQMKRRKEVGGWIREVEAMEKEFHEILQRGDQEIQKSCLGCCPRNSEMLPRPPVDELPMEATVGPQLAYERAVDTENKSKIVLTTRSQDVCHQMKAQKSIEVECLESEDAWTLFRKEVGEEILNSHPAIPMLAKVVAEECKVYLSLLSLLGGPWR</sequence>
<evidence type="ECO:0000259" key="2">
    <source>
        <dbReference type="Pfam" id="PF00931"/>
    </source>
</evidence>
<dbReference type="InterPro" id="IPR027417">
    <property type="entry name" value="P-loop_NTPase"/>
</dbReference>
<evidence type="ECO:0000256" key="1">
    <source>
        <dbReference type="SAM" id="Coils"/>
    </source>
</evidence>
<dbReference type="Pfam" id="PF00931">
    <property type="entry name" value="NB-ARC"/>
    <property type="match status" value="1"/>
</dbReference>
<organism evidence="4 5">
    <name type="scientific">Vitis vinifera</name>
    <name type="common">Grape</name>
    <dbReference type="NCBI Taxonomy" id="29760"/>
    <lineage>
        <taxon>Eukaryota</taxon>
        <taxon>Viridiplantae</taxon>
        <taxon>Streptophyta</taxon>
        <taxon>Embryophyta</taxon>
        <taxon>Tracheophyta</taxon>
        <taxon>Spermatophyta</taxon>
        <taxon>Magnoliopsida</taxon>
        <taxon>eudicotyledons</taxon>
        <taxon>Gunneridae</taxon>
        <taxon>Pentapetalae</taxon>
        <taxon>rosids</taxon>
        <taxon>Vitales</taxon>
        <taxon>Vitaceae</taxon>
        <taxon>Viteae</taxon>
        <taxon>Vitis</taxon>
    </lineage>
</organism>
<dbReference type="Proteomes" id="UP000288805">
    <property type="component" value="Unassembled WGS sequence"/>
</dbReference>
<evidence type="ECO:0000313" key="4">
    <source>
        <dbReference type="EMBL" id="RVW87945.1"/>
    </source>
</evidence>